<dbReference type="Gene3D" id="3.40.50.10610">
    <property type="entry name" value="ABC-type transport auxiliary lipoprotein component"/>
    <property type="match status" value="1"/>
</dbReference>
<sequence length="351" mass="37794">MRTVWMILVLTTAAVAMGQDAPADDETVYAAILDYEVTLPDHEDLGSQIADILTARLSIEDSPKLVERAKLGKILAEQKLSLSGLVDQQKVVQVGKLTGAKLLIMGKAFKMDKKLMIITKIVGVETSRVKGTLLQVDLDKPLSDALMTLSEDVASLIRSSAGELLPENVALPDPVGEARKALAEKVRPTVAVVVPEQHLSRRVMDPAVETEIKKILIDGGLTVVDSGRNDLADWARGMMKGRKSPWPDALKDADYVIVGEGFSELAGRVEDLISVVGRAEINVIDRRTGEIVLVDRETRRAVDLAEVNAGKTALQKAGHRLGVRILQHFVEALPAAGPAAEDAAEEPVSAD</sequence>
<evidence type="ECO:0000313" key="1">
    <source>
        <dbReference type="EMBL" id="KKN85645.1"/>
    </source>
</evidence>
<dbReference type="Pfam" id="PF03783">
    <property type="entry name" value="CsgG"/>
    <property type="match status" value="1"/>
</dbReference>
<dbReference type="GO" id="GO:0030288">
    <property type="term" value="C:outer membrane-bounded periplasmic space"/>
    <property type="evidence" value="ECO:0007669"/>
    <property type="project" value="InterPro"/>
</dbReference>
<dbReference type="InterPro" id="IPR005534">
    <property type="entry name" value="Curli_assmbl/transp-comp_CsgG"/>
</dbReference>
<comment type="caution">
    <text evidence="1">The sequence shown here is derived from an EMBL/GenBank/DDBJ whole genome shotgun (WGS) entry which is preliminary data.</text>
</comment>
<name>A0A0F9TX87_9ZZZZ</name>
<protein>
    <recommendedName>
        <fullName evidence="2">Curli production assembly/transport component CsgG</fullName>
    </recommendedName>
</protein>
<dbReference type="EMBL" id="LAZR01000156">
    <property type="protein sequence ID" value="KKN85645.1"/>
    <property type="molecule type" value="Genomic_DNA"/>
</dbReference>
<organism evidence="1">
    <name type="scientific">marine sediment metagenome</name>
    <dbReference type="NCBI Taxonomy" id="412755"/>
    <lineage>
        <taxon>unclassified sequences</taxon>
        <taxon>metagenomes</taxon>
        <taxon>ecological metagenomes</taxon>
    </lineage>
</organism>
<gene>
    <name evidence="1" type="ORF">LCGC14_0276280</name>
</gene>
<evidence type="ECO:0008006" key="2">
    <source>
        <dbReference type="Google" id="ProtNLM"/>
    </source>
</evidence>
<reference evidence="1" key="1">
    <citation type="journal article" date="2015" name="Nature">
        <title>Complex archaea that bridge the gap between prokaryotes and eukaryotes.</title>
        <authorList>
            <person name="Spang A."/>
            <person name="Saw J.H."/>
            <person name="Jorgensen S.L."/>
            <person name="Zaremba-Niedzwiedzka K."/>
            <person name="Martijn J."/>
            <person name="Lind A.E."/>
            <person name="van Eijk R."/>
            <person name="Schleper C."/>
            <person name="Guy L."/>
            <person name="Ettema T.J."/>
        </authorList>
    </citation>
    <scope>NUCLEOTIDE SEQUENCE</scope>
</reference>
<accession>A0A0F9TX87</accession>
<dbReference type="AlphaFoldDB" id="A0A0F9TX87"/>
<proteinExistence type="predicted"/>